<sequence length="112" mass="12213">MSRSFASILAGAALSCALLASLPASADTLLVDRTKQATTGVPTRGMSMADVEARFGVPTERMDPRGGQKRQWPTINRWVYPTFTVYFERNRVIDTVANRATASEIGPKPAIR</sequence>
<dbReference type="PROSITE" id="PS51257">
    <property type="entry name" value="PROKAR_LIPOPROTEIN"/>
    <property type="match status" value="1"/>
</dbReference>
<reference evidence="2 3" key="1">
    <citation type="submission" date="2024-01" db="EMBL/GenBank/DDBJ databases">
        <title>Novel species of the genus Luteimonas isolated from rivers.</title>
        <authorList>
            <person name="Lu H."/>
        </authorList>
    </citation>
    <scope>NUCLEOTIDE SEQUENCE [LARGE SCALE GENOMIC DNA]</scope>
    <source>
        <strain evidence="2 3">SMYT11W</strain>
    </source>
</reference>
<evidence type="ECO:0008006" key="4">
    <source>
        <dbReference type="Google" id="ProtNLM"/>
    </source>
</evidence>
<keyword evidence="3" id="KW-1185">Reference proteome</keyword>
<keyword evidence="1" id="KW-0732">Signal</keyword>
<feature type="chain" id="PRO_5046473407" description="Outer membrane protein assembly factor BamE" evidence="1">
    <location>
        <begin position="27"/>
        <end position="112"/>
    </location>
</feature>
<gene>
    <name evidence="2" type="ORF">V3391_07020</name>
</gene>
<comment type="caution">
    <text evidence="2">The sequence shown here is derived from an EMBL/GenBank/DDBJ whole genome shotgun (WGS) entry which is preliminary data.</text>
</comment>
<feature type="signal peptide" evidence="1">
    <location>
        <begin position="1"/>
        <end position="26"/>
    </location>
</feature>
<proteinExistence type="predicted"/>
<accession>A0ABU7WDL1</accession>
<organism evidence="2 3">
    <name type="scientific">Luteimonas flava</name>
    <dbReference type="NCBI Taxonomy" id="3115822"/>
    <lineage>
        <taxon>Bacteria</taxon>
        <taxon>Pseudomonadati</taxon>
        <taxon>Pseudomonadota</taxon>
        <taxon>Gammaproteobacteria</taxon>
        <taxon>Lysobacterales</taxon>
        <taxon>Lysobacteraceae</taxon>
        <taxon>Luteimonas</taxon>
    </lineage>
</organism>
<dbReference type="RefSeq" id="WP_332077671.1">
    <property type="nucleotide sequence ID" value="NZ_JAZHBM010000001.1"/>
</dbReference>
<dbReference type="EMBL" id="JAZHBM010000001">
    <property type="protein sequence ID" value="MEF3081963.1"/>
    <property type="molecule type" value="Genomic_DNA"/>
</dbReference>
<protein>
    <recommendedName>
        <fullName evidence="4">Outer membrane protein assembly factor BamE</fullName>
    </recommendedName>
</protein>
<evidence type="ECO:0000313" key="3">
    <source>
        <dbReference type="Proteomes" id="UP001358324"/>
    </source>
</evidence>
<evidence type="ECO:0000313" key="2">
    <source>
        <dbReference type="EMBL" id="MEF3081963.1"/>
    </source>
</evidence>
<evidence type="ECO:0000256" key="1">
    <source>
        <dbReference type="SAM" id="SignalP"/>
    </source>
</evidence>
<name>A0ABU7WDL1_9GAMM</name>
<dbReference type="Proteomes" id="UP001358324">
    <property type="component" value="Unassembled WGS sequence"/>
</dbReference>